<sequence>MELEVGHTQGPLDGSLYAKVKKKDSLHGSTGAVNTNRITLSAAPNHIEHTLSVSSDSGNSTASTKTDKTDEQAVPAVPSSSGGNNPILTPEEKRELESLLSGFGLENEATMHNHNPSGGAVVTSTGRHVVPAQVHVNGEAASLVAERETDILDDELPIQDGHSVGSLGTLSSFDGTTNTSDMGYHEAPRMASLSSLPNGSSNFNGIDKLHDSETVINGGYPYNNQNTLRSMMGRHPQDPYGHIRPSMSAQENLADYYQHGFPTPGWLQPQSLASTQQYPYGYDPNSIYRSQTFPTATTEIPQLPQAPARSMSSREAVQRGLNSWQQQSGSRPPSRPQDGALESLSPSVSSSSPQPSPLQTAPPQSISIPEFPRLASQKEIEQSIEALNMLMLDLDPSVSMMQKSQSVPVACRNDRPCPMALSMSAQPVTGPQVVQPRSTNAFGPIPGSPTNISTDIIVPQLPEPAPKAPPRRLLLQNTGEQEYPAQDYREPYLPYAYQNQQPSVIQAGSYGQAVESPPTSPRSHVMAYKLMEGQHPLLTSPVSPTMVEAQIPAKDAENNGELSQPSEEEPLHLEGLVAHRVAGSSCVGETLWRSPSCVVDSRA</sequence>
<name>A0ACB8G1M7_9SAUR</name>
<proteinExistence type="predicted"/>
<evidence type="ECO:0000313" key="2">
    <source>
        <dbReference type="Proteomes" id="UP000827872"/>
    </source>
</evidence>
<dbReference type="EMBL" id="CM037615">
    <property type="protein sequence ID" value="KAH8013501.1"/>
    <property type="molecule type" value="Genomic_DNA"/>
</dbReference>
<comment type="caution">
    <text evidence="1">The sequence shown here is derived from an EMBL/GenBank/DDBJ whole genome shotgun (WGS) entry which is preliminary data.</text>
</comment>
<keyword evidence="2" id="KW-1185">Reference proteome</keyword>
<organism evidence="1 2">
    <name type="scientific">Sphaerodactylus townsendi</name>
    <dbReference type="NCBI Taxonomy" id="933632"/>
    <lineage>
        <taxon>Eukaryota</taxon>
        <taxon>Metazoa</taxon>
        <taxon>Chordata</taxon>
        <taxon>Craniata</taxon>
        <taxon>Vertebrata</taxon>
        <taxon>Euteleostomi</taxon>
        <taxon>Lepidosauria</taxon>
        <taxon>Squamata</taxon>
        <taxon>Bifurcata</taxon>
        <taxon>Gekkota</taxon>
        <taxon>Sphaerodactylidae</taxon>
        <taxon>Sphaerodactylus</taxon>
    </lineage>
</organism>
<gene>
    <name evidence="1" type="ORF">K3G42_020062</name>
</gene>
<accession>A0ACB8G1M7</accession>
<dbReference type="Proteomes" id="UP000827872">
    <property type="component" value="Linkage Group LG02"/>
</dbReference>
<protein>
    <submittedName>
        <fullName evidence="1">Uncharacterized protein</fullName>
    </submittedName>
</protein>
<evidence type="ECO:0000313" key="1">
    <source>
        <dbReference type="EMBL" id="KAH8013501.1"/>
    </source>
</evidence>
<reference evidence="1" key="1">
    <citation type="submission" date="2021-08" db="EMBL/GenBank/DDBJ databases">
        <title>The first chromosome-level gecko genome reveals the dynamic sex chromosomes of Neotropical dwarf geckos (Sphaerodactylidae: Sphaerodactylus).</title>
        <authorList>
            <person name="Pinto B.J."/>
            <person name="Keating S.E."/>
            <person name="Gamble T."/>
        </authorList>
    </citation>
    <scope>NUCLEOTIDE SEQUENCE</scope>
    <source>
        <strain evidence="1">TG3544</strain>
    </source>
</reference>